<accession>A0ABN8J1W1</accession>
<dbReference type="InterPro" id="IPR043195">
    <property type="entry name" value="TTC12"/>
</dbReference>
<dbReference type="Pfam" id="PF13414">
    <property type="entry name" value="TPR_11"/>
    <property type="match status" value="1"/>
</dbReference>
<keyword evidence="3" id="KW-1185">Reference proteome</keyword>
<dbReference type="PROSITE" id="PS50005">
    <property type="entry name" value="TPR"/>
    <property type="match status" value="1"/>
</dbReference>
<sequence>MDLNKTLSTPALKSSKEIELNEEWNNFMKRIGEVSNLVRDIASGDKEKSDAASALAEQYLEGKIITDENAEMKIKEDRTVINRKALENIGHNESGEMCREAWMAEVSKDAERRFQDRKVRRERMETLKTQATKAFRRGEYEKALSCYNRAIELVKDNPMLYCDRALTNIKLKRFEKVFHDCDWALRINEKSFKARLYKAKAYKELGETEKYEECQRELDEMFPQHRELSSYFLNKSEDLED</sequence>
<name>A0ABN8J1W1_9NEOP</name>
<dbReference type="SMART" id="SM00028">
    <property type="entry name" value="TPR"/>
    <property type="match status" value="2"/>
</dbReference>
<reference evidence="2" key="1">
    <citation type="submission" date="2022-03" db="EMBL/GenBank/DDBJ databases">
        <authorList>
            <person name="Martin H S."/>
        </authorList>
    </citation>
    <scope>NUCLEOTIDE SEQUENCE</scope>
</reference>
<dbReference type="SUPFAM" id="SSF48452">
    <property type="entry name" value="TPR-like"/>
    <property type="match status" value="1"/>
</dbReference>
<organism evidence="2 3">
    <name type="scientific">Iphiclides podalirius</name>
    <name type="common">scarce swallowtail</name>
    <dbReference type="NCBI Taxonomy" id="110791"/>
    <lineage>
        <taxon>Eukaryota</taxon>
        <taxon>Metazoa</taxon>
        <taxon>Ecdysozoa</taxon>
        <taxon>Arthropoda</taxon>
        <taxon>Hexapoda</taxon>
        <taxon>Insecta</taxon>
        <taxon>Pterygota</taxon>
        <taxon>Neoptera</taxon>
        <taxon>Endopterygota</taxon>
        <taxon>Lepidoptera</taxon>
        <taxon>Glossata</taxon>
        <taxon>Ditrysia</taxon>
        <taxon>Papilionoidea</taxon>
        <taxon>Papilionidae</taxon>
        <taxon>Papilioninae</taxon>
        <taxon>Iphiclides</taxon>
    </lineage>
</organism>
<dbReference type="Gene3D" id="1.25.40.10">
    <property type="entry name" value="Tetratricopeptide repeat domain"/>
    <property type="match status" value="1"/>
</dbReference>
<keyword evidence="1" id="KW-0802">TPR repeat</keyword>
<dbReference type="PANTHER" id="PTHR46540:SF1">
    <property type="entry name" value="TETRATRICOPEPTIDE REPEAT PROTEIN 12"/>
    <property type="match status" value="1"/>
</dbReference>
<feature type="non-terminal residue" evidence="2">
    <location>
        <position position="1"/>
    </location>
</feature>
<dbReference type="EMBL" id="OW152818">
    <property type="protein sequence ID" value="CAH2071704.1"/>
    <property type="molecule type" value="Genomic_DNA"/>
</dbReference>
<evidence type="ECO:0000313" key="3">
    <source>
        <dbReference type="Proteomes" id="UP000837857"/>
    </source>
</evidence>
<dbReference type="InterPro" id="IPR011990">
    <property type="entry name" value="TPR-like_helical_dom_sf"/>
</dbReference>
<evidence type="ECO:0000256" key="1">
    <source>
        <dbReference type="PROSITE-ProRule" id="PRU00339"/>
    </source>
</evidence>
<gene>
    <name evidence="2" type="ORF">IPOD504_LOCUS15235</name>
</gene>
<feature type="repeat" description="TPR" evidence="1">
    <location>
        <begin position="124"/>
        <end position="157"/>
    </location>
</feature>
<evidence type="ECO:0000313" key="2">
    <source>
        <dbReference type="EMBL" id="CAH2071704.1"/>
    </source>
</evidence>
<protein>
    <recommendedName>
        <fullName evidence="4">Tetratricopeptide repeat protein 12</fullName>
    </recommendedName>
</protein>
<proteinExistence type="predicted"/>
<dbReference type="PANTHER" id="PTHR46540">
    <property type="entry name" value="TETRATRICOPEPTIDE REPEAT PROTEIN 12"/>
    <property type="match status" value="1"/>
</dbReference>
<dbReference type="InterPro" id="IPR019734">
    <property type="entry name" value="TPR_rpt"/>
</dbReference>
<evidence type="ECO:0008006" key="4">
    <source>
        <dbReference type="Google" id="ProtNLM"/>
    </source>
</evidence>
<dbReference type="Proteomes" id="UP000837857">
    <property type="component" value="Chromosome 6"/>
</dbReference>